<reference evidence="1 2" key="1">
    <citation type="submission" date="2020-06" db="EMBL/GenBank/DDBJ databases">
        <title>Transcriptomic and genomic resources for Thalictrum thalictroides and T. hernandezii: Facilitating candidate gene discovery in an emerging model plant lineage.</title>
        <authorList>
            <person name="Arias T."/>
            <person name="Riano-Pachon D.M."/>
            <person name="Di Stilio V.S."/>
        </authorList>
    </citation>
    <scope>NUCLEOTIDE SEQUENCE [LARGE SCALE GENOMIC DNA]</scope>
    <source>
        <strain evidence="2">cv. WT478/WT964</strain>
        <tissue evidence="1">Leaves</tissue>
    </source>
</reference>
<proteinExistence type="predicted"/>
<feature type="non-terminal residue" evidence="1">
    <location>
        <position position="73"/>
    </location>
</feature>
<sequence length="73" mass="8265">MPYMFIPGFANTPKWPTHVTLQPNLKSLPKVLSNVLRAWGKECSNLFLNYGISFGIKRANILQACFKIGKLLK</sequence>
<organism evidence="1 2">
    <name type="scientific">Thalictrum thalictroides</name>
    <name type="common">Rue-anemone</name>
    <name type="synonym">Anemone thalictroides</name>
    <dbReference type="NCBI Taxonomy" id="46969"/>
    <lineage>
        <taxon>Eukaryota</taxon>
        <taxon>Viridiplantae</taxon>
        <taxon>Streptophyta</taxon>
        <taxon>Embryophyta</taxon>
        <taxon>Tracheophyta</taxon>
        <taxon>Spermatophyta</taxon>
        <taxon>Magnoliopsida</taxon>
        <taxon>Ranunculales</taxon>
        <taxon>Ranunculaceae</taxon>
        <taxon>Thalictroideae</taxon>
        <taxon>Thalictrum</taxon>
    </lineage>
</organism>
<evidence type="ECO:0000313" key="2">
    <source>
        <dbReference type="Proteomes" id="UP000554482"/>
    </source>
</evidence>
<keyword evidence="2" id="KW-1185">Reference proteome</keyword>
<dbReference type="Proteomes" id="UP000554482">
    <property type="component" value="Unassembled WGS sequence"/>
</dbReference>
<dbReference type="EMBL" id="JABWDY010042438">
    <property type="protein sequence ID" value="KAF5176650.1"/>
    <property type="molecule type" value="Genomic_DNA"/>
</dbReference>
<comment type="caution">
    <text evidence="1">The sequence shown here is derived from an EMBL/GenBank/DDBJ whole genome shotgun (WGS) entry which is preliminary data.</text>
</comment>
<accession>A0A7J6UWT1</accession>
<name>A0A7J6UWT1_THATH</name>
<protein>
    <submittedName>
        <fullName evidence="1">Uncharacterized protein</fullName>
    </submittedName>
</protein>
<evidence type="ECO:0000313" key="1">
    <source>
        <dbReference type="EMBL" id="KAF5176650.1"/>
    </source>
</evidence>
<dbReference type="AlphaFoldDB" id="A0A7J6UWT1"/>
<gene>
    <name evidence="1" type="ORF">FRX31_033763</name>
</gene>